<organism evidence="2 3">
    <name type="scientific">Byssothecium circinans</name>
    <dbReference type="NCBI Taxonomy" id="147558"/>
    <lineage>
        <taxon>Eukaryota</taxon>
        <taxon>Fungi</taxon>
        <taxon>Dikarya</taxon>
        <taxon>Ascomycota</taxon>
        <taxon>Pezizomycotina</taxon>
        <taxon>Dothideomycetes</taxon>
        <taxon>Pleosporomycetidae</taxon>
        <taxon>Pleosporales</taxon>
        <taxon>Massarineae</taxon>
        <taxon>Massarinaceae</taxon>
        <taxon>Byssothecium</taxon>
    </lineage>
</organism>
<feature type="region of interest" description="Disordered" evidence="1">
    <location>
        <begin position="571"/>
        <end position="633"/>
    </location>
</feature>
<dbReference type="EMBL" id="ML976977">
    <property type="protein sequence ID" value="KAF1963483.1"/>
    <property type="molecule type" value="Genomic_DNA"/>
</dbReference>
<evidence type="ECO:0000313" key="2">
    <source>
        <dbReference type="EMBL" id="KAF1963483.1"/>
    </source>
</evidence>
<dbReference type="Proteomes" id="UP000800035">
    <property type="component" value="Unassembled WGS sequence"/>
</dbReference>
<evidence type="ECO:0000256" key="1">
    <source>
        <dbReference type="SAM" id="MobiDB-lite"/>
    </source>
</evidence>
<keyword evidence="3" id="KW-1185">Reference proteome</keyword>
<feature type="region of interest" description="Disordered" evidence="1">
    <location>
        <begin position="391"/>
        <end position="416"/>
    </location>
</feature>
<dbReference type="OrthoDB" id="3800763at2759"/>
<reference evidence="2" key="1">
    <citation type="journal article" date="2020" name="Stud. Mycol.">
        <title>101 Dothideomycetes genomes: a test case for predicting lifestyles and emergence of pathogens.</title>
        <authorList>
            <person name="Haridas S."/>
            <person name="Albert R."/>
            <person name="Binder M."/>
            <person name="Bloem J."/>
            <person name="Labutti K."/>
            <person name="Salamov A."/>
            <person name="Andreopoulos B."/>
            <person name="Baker S."/>
            <person name="Barry K."/>
            <person name="Bills G."/>
            <person name="Bluhm B."/>
            <person name="Cannon C."/>
            <person name="Castanera R."/>
            <person name="Culley D."/>
            <person name="Daum C."/>
            <person name="Ezra D."/>
            <person name="Gonzalez J."/>
            <person name="Henrissat B."/>
            <person name="Kuo A."/>
            <person name="Liang C."/>
            <person name="Lipzen A."/>
            <person name="Lutzoni F."/>
            <person name="Magnuson J."/>
            <person name="Mondo S."/>
            <person name="Nolan M."/>
            <person name="Ohm R."/>
            <person name="Pangilinan J."/>
            <person name="Park H.-J."/>
            <person name="Ramirez L."/>
            <person name="Alfaro M."/>
            <person name="Sun H."/>
            <person name="Tritt A."/>
            <person name="Yoshinaga Y."/>
            <person name="Zwiers L.-H."/>
            <person name="Turgeon B."/>
            <person name="Goodwin S."/>
            <person name="Spatafora J."/>
            <person name="Crous P."/>
            <person name="Grigoriev I."/>
        </authorList>
    </citation>
    <scope>NUCLEOTIDE SEQUENCE</scope>
    <source>
        <strain evidence="2">CBS 675.92</strain>
    </source>
</reference>
<gene>
    <name evidence="2" type="ORF">CC80DRAFT_6822</name>
</gene>
<proteinExistence type="predicted"/>
<name>A0A6A5UE57_9PLEO</name>
<protein>
    <submittedName>
        <fullName evidence="2">Uncharacterized protein</fullName>
    </submittedName>
</protein>
<feature type="compositionally biased region" description="Polar residues" evidence="1">
    <location>
        <begin position="611"/>
        <end position="625"/>
    </location>
</feature>
<evidence type="ECO:0000313" key="3">
    <source>
        <dbReference type="Proteomes" id="UP000800035"/>
    </source>
</evidence>
<dbReference type="AlphaFoldDB" id="A0A6A5UE57"/>
<sequence>MYGPSQKSFCGDPVGVVNLRDVIAITRHCRTVEYLSVQDIITNKDWGRCARAVSGLAHAGTSVYCVQRSSSQEYVPLPCIRGSEHDDVVLPFVAFFRQYLLLPQTFKIPAKRRARRYRREEMVVKGNMKVTRMYFPVCFQSGCDEWWNKLEVESVVSHTNSLFIFLQHPSSPKLWQAFRVFSFDCTLLSPALPQTTLFPSSPPTAVATFNFVYLPTSHQTAPFIATTSSLYPQHHTSQLHPSIPPRPPPSAATMNCLHIMGEALTIVEPHTIYPEAKRQYEASLLDESRPNDTSSGILSFDLSRFYRMLFNEATRDLNNTHKSMLQHVCFAYKTKSKVMEFLDALDTEMCPWAEGLLGFVREFGRDTNFRDGGGAVELDGEVVSGVSDDLGVKTSRTESEAARSLPSPPPSQDTPVRSFQVQKPYFIIPTLPLAIPAEFFSSLARYAPVESLNVETLLSYPSALQLALSDEIKEQLKKNLPDFWKPKPSLRHGHAYREEKKAWKAFFGHLMVNEFRIFTRKDGRLGDDRGGYTMVDLSLWLARRHADRVVVGTSEQGWELRRRLRQQQEEEDREEAWVSLKHNSSSSEDEQEPQRKPISPKKNETAPRTLATPTKQVIPNNTGPNSPEAKARAEAWNERKAKLVQQGVGSHELVERMLEWTRWRERMKTNQTLKKKRKRIPGF</sequence>
<accession>A0A6A5UE57</accession>